<evidence type="ECO:0000313" key="2">
    <source>
        <dbReference type="EMBL" id="QIW61980.1"/>
    </source>
</evidence>
<gene>
    <name evidence="2" type="ORF">GOQ20_00635</name>
</gene>
<dbReference type="Proteomes" id="UP000503310">
    <property type="component" value="Chromosome"/>
</dbReference>
<dbReference type="RefSeq" id="WP_167844998.1">
    <property type="nucleotide sequence ID" value="NZ_CP047225.1"/>
</dbReference>
<dbReference type="EMBL" id="CP047225">
    <property type="protein sequence ID" value="QIW61980.1"/>
    <property type="molecule type" value="Genomic_DNA"/>
</dbReference>
<organism evidence="2 3">
    <name type="scientific">Mycoplasmopsis gallinacea</name>
    <dbReference type="NCBI Taxonomy" id="29556"/>
    <lineage>
        <taxon>Bacteria</taxon>
        <taxon>Bacillati</taxon>
        <taxon>Mycoplasmatota</taxon>
        <taxon>Mycoplasmoidales</taxon>
        <taxon>Metamycoplasmataceae</taxon>
        <taxon>Mycoplasmopsis</taxon>
    </lineage>
</organism>
<sequence>MEQLKKEISFLKLKFSTLNSSIKLIILALICVLSLNIFFWFFIYSIAIGSSGKVSKSFQISVLIISGILSLILISFILSRIFFIIANVKNKENKNIDFEKVANLYKIALLWSWNIYRYKKIKNIILNAKTN</sequence>
<evidence type="ECO:0000256" key="1">
    <source>
        <dbReference type="SAM" id="Phobius"/>
    </source>
</evidence>
<dbReference type="AlphaFoldDB" id="A0A6H0V0V9"/>
<keyword evidence="1" id="KW-0472">Membrane</keyword>
<protein>
    <submittedName>
        <fullName evidence="2">Uncharacterized protein</fullName>
    </submittedName>
</protein>
<name>A0A6H0V0V9_9BACT</name>
<feature type="transmembrane region" description="Helical" evidence="1">
    <location>
        <begin position="21"/>
        <end position="48"/>
    </location>
</feature>
<accession>A0A6H0V0V9</accession>
<keyword evidence="1" id="KW-0812">Transmembrane</keyword>
<keyword evidence="1" id="KW-1133">Transmembrane helix</keyword>
<proteinExistence type="predicted"/>
<evidence type="ECO:0000313" key="3">
    <source>
        <dbReference type="Proteomes" id="UP000503310"/>
    </source>
</evidence>
<reference evidence="2 3" key="1">
    <citation type="submission" date="2019-12" db="EMBL/GenBank/DDBJ databases">
        <title>Sequencing and analysis of the whole genome of Mycoplasma gallinaceum strain Peacock20181011.</title>
        <authorList>
            <person name="Liu X."/>
            <person name="Qin Z."/>
            <person name="Xu H."/>
        </authorList>
    </citation>
    <scope>NUCLEOTIDE SEQUENCE [LARGE SCALE GENOMIC DNA]</scope>
    <source>
        <strain evidence="2 3">Peacock20181011</strain>
    </source>
</reference>
<feature type="transmembrane region" description="Helical" evidence="1">
    <location>
        <begin position="60"/>
        <end position="85"/>
    </location>
</feature>